<evidence type="ECO:0000313" key="3">
    <source>
        <dbReference type="Proteomes" id="UP000809621"/>
    </source>
</evidence>
<evidence type="ECO:0008006" key="4">
    <source>
        <dbReference type="Google" id="ProtNLM"/>
    </source>
</evidence>
<organism evidence="2 3">
    <name type="scientific">Vibrio ulleungensis</name>
    <dbReference type="NCBI Taxonomy" id="2807619"/>
    <lineage>
        <taxon>Bacteria</taxon>
        <taxon>Pseudomonadati</taxon>
        <taxon>Pseudomonadota</taxon>
        <taxon>Gammaproteobacteria</taxon>
        <taxon>Vibrionales</taxon>
        <taxon>Vibrionaceae</taxon>
        <taxon>Vibrio</taxon>
    </lineage>
</organism>
<dbReference type="RefSeq" id="WP_205159691.1">
    <property type="nucleotide sequence ID" value="NZ_JAFEUM010000009.1"/>
</dbReference>
<keyword evidence="3" id="KW-1185">Reference proteome</keyword>
<evidence type="ECO:0000313" key="2">
    <source>
        <dbReference type="EMBL" id="MBM7038221.1"/>
    </source>
</evidence>
<comment type="caution">
    <text evidence="2">The sequence shown here is derived from an EMBL/GenBank/DDBJ whole genome shotgun (WGS) entry which is preliminary data.</text>
</comment>
<dbReference type="EMBL" id="JAFEUM010000009">
    <property type="protein sequence ID" value="MBM7038221.1"/>
    <property type="molecule type" value="Genomic_DNA"/>
</dbReference>
<feature type="region of interest" description="Disordered" evidence="1">
    <location>
        <begin position="99"/>
        <end position="118"/>
    </location>
</feature>
<gene>
    <name evidence="2" type="ORF">JQC93_17645</name>
</gene>
<name>A0ABS2HQR1_9VIBR</name>
<evidence type="ECO:0000256" key="1">
    <source>
        <dbReference type="SAM" id="MobiDB-lite"/>
    </source>
</evidence>
<sequence>MEKISKIYAYGTSGEAKGIEFVAKRDRHGRYVANRKRSSATSSPTNKAANKVYRDTLDEIYALLLTDDYVINLVSPTGSRALRSLSKVKVDYFPPASSSEKASIEPVKPNGGNQGELDTNIRVNTKFEDFVDVMKTHDTTTSNGELPEALLLEKEGKLSVYYAPFDHINERAKIVIVGITPGIQQADNALKEACIQLNNGGSSSEASLAAKNTGSFSGPIRSNLVRLLDYVGINELLDVTSTSELFGRSTKLVHYTSALRYPVLMEGKNYSGSPSMLKTPVLRRQVEQNLIPELEAMSDDTIYIPLGSKVEEALEYCVARGVISDENVFGGLPHPSGANAERISYFLNEKSKDSLSKKTNAMKIDDARSALLEKVQQFKRMSAQ</sequence>
<accession>A0ABS2HQR1</accession>
<protein>
    <recommendedName>
        <fullName evidence="4">Uracil DNA glycosylase superfamily protein</fullName>
    </recommendedName>
</protein>
<dbReference type="Proteomes" id="UP000809621">
    <property type="component" value="Unassembled WGS sequence"/>
</dbReference>
<proteinExistence type="predicted"/>
<reference evidence="2 3" key="1">
    <citation type="submission" date="2021-02" db="EMBL/GenBank/DDBJ databases">
        <authorList>
            <person name="Park J.-S."/>
        </authorList>
    </citation>
    <scope>NUCLEOTIDE SEQUENCE [LARGE SCALE GENOMIC DNA]</scope>
    <source>
        <strain evidence="2 3">188UL20-2</strain>
    </source>
</reference>